<name>A0A7K4C0I3_9ARCH</name>
<dbReference type="InterPro" id="IPR044925">
    <property type="entry name" value="His-Me_finger_sf"/>
</dbReference>
<protein>
    <recommendedName>
        <fullName evidence="1">HNH nuclease domain-containing protein</fullName>
    </recommendedName>
</protein>
<evidence type="ECO:0000259" key="1">
    <source>
        <dbReference type="Pfam" id="PF13392"/>
    </source>
</evidence>
<dbReference type="Pfam" id="PF13392">
    <property type="entry name" value="HNH_3"/>
    <property type="match status" value="1"/>
</dbReference>
<proteinExistence type="predicted"/>
<dbReference type="Proteomes" id="UP000526302">
    <property type="component" value="Unassembled WGS sequence"/>
</dbReference>
<dbReference type="Gene3D" id="3.90.75.20">
    <property type="match status" value="1"/>
</dbReference>
<evidence type="ECO:0000313" key="3">
    <source>
        <dbReference type="Proteomes" id="UP000526302"/>
    </source>
</evidence>
<feature type="domain" description="HNH nuclease" evidence="1">
    <location>
        <begin position="51"/>
        <end position="78"/>
    </location>
</feature>
<dbReference type="SUPFAM" id="SSF54060">
    <property type="entry name" value="His-Me finger endonucleases"/>
    <property type="match status" value="1"/>
</dbReference>
<gene>
    <name evidence="2" type="ORF">GX950_03830</name>
</gene>
<reference evidence="2 3" key="1">
    <citation type="journal article" date="2020" name="Biotechnol. Biofuels">
        <title>New insights from the biogas microbiome by comprehensive genome-resolved metagenomics of nearly 1600 species originating from multiple anaerobic digesters.</title>
        <authorList>
            <person name="Campanaro S."/>
            <person name="Treu L."/>
            <person name="Rodriguez-R L.M."/>
            <person name="Kovalovszki A."/>
            <person name="Ziels R.M."/>
            <person name="Maus I."/>
            <person name="Zhu X."/>
            <person name="Kougias P.G."/>
            <person name="Basile A."/>
            <person name="Luo G."/>
            <person name="Schluter A."/>
            <person name="Konstantinidis K.T."/>
            <person name="Angelidaki I."/>
        </authorList>
    </citation>
    <scope>NUCLEOTIDE SEQUENCE [LARGE SCALE GENOMIC DNA]</scope>
    <source>
        <strain evidence="2">AS22ysBPME_79</strain>
    </source>
</reference>
<dbReference type="EMBL" id="JAAZKV010000033">
    <property type="protein sequence ID" value="NMA44911.1"/>
    <property type="molecule type" value="Genomic_DNA"/>
</dbReference>
<organism evidence="2 3">
    <name type="scientific">Candidatus Iainarchaeum sp</name>
    <dbReference type="NCBI Taxonomy" id="3101447"/>
    <lineage>
        <taxon>Archaea</taxon>
        <taxon>Candidatus Iainarchaeota</taxon>
        <taxon>Candidatus Iainarchaeia</taxon>
        <taxon>Candidatus Iainarchaeales</taxon>
        <taxon>Candidatus Iainarchaeaceae</taxon>
        <taxon>Candidatus Iainarchaeum</taxon>
    </lineage>
</organism>
<dbReference type="InterPro" id="IPR003615">
    <property type="entry name" value="HNH_nuc"/>
</dbReference>
<comment type="caution">
    <text evidence="2">The sequence shown here is derived from an EMBL/GenBank/DDBJ whole genome shotgun (WGS) entry which is preliminary data.</text>
</comment>
<dbReference type="AlphaFoldDB" id="A0A7K4C0I3"/>
<sequence>MILSKQLKTLEEALFLEELFMGFFHYDKKGYPRWNDSDKLVHKTVKHAGPGEVVHHKDGNKGNFRKSNLQVMGRSEHSKLHAKMKKWF</sequence>
<accession>A0A7K4C0I3</accession>
<evidence type="ECO:0000313" key="2">
    <source>
        <dbReference type="EMBL" id="NMA44911.1"/>
    </source>
</evidence>